<protein>
    <submittedName>
        <fullName evidence="4">PEP-CTERM sorting domain-containing protein</fullName>
    </submittedName>
</protein>
<name>A0A8F9TSR4_9BACT</name>
<feature type="signal peptide" evidence="2">
    <location>
        <begin position="1"/>
        <end position="27"/>
    </location>
</feature>
<evidence type="ECO:0000256" key="2">
    <source>
        <dbReference type="SAM" id="SignalP"/>
    </source>
</evidence>
<proteinExistence type="predicted"/>
<evidence type="ECO:0000256" key="1">
    <source>
        <dbReference type="SAM" id="Phobius"/>
    </source>
</evidence>
<keyword evidence="1" id="KW-1133">Transmembrane helix</keyword>
<keyword evidence="1" id="KW-0472">Membrane</keyword>
<accession>A0A8F9TSR4</accession>
<dbReference type="Proteomes" id="UP000825051">
    <property type="component" value="Chromosome"/>
</dbReference>
<evidence type="ECO:0000313" key="4">
    <source>
        <dbReference type="EMBL" id="QYM77608.1"/>
    </source>
</evidence>
<dbReference type="Pfam" id="PF07589">
    <property type="entry name" value="PEP-CTERM"/>
    <property type="match status" value="1"/>
</dbReference>
<dbReference type="InterPro" id="IPR013424">
    <property type="entry name" value="Ice-binding_C"/>
</dbReference>
<dbReference type="KEGG" id="ole:K0B96_09735"/>
<keyword evidence="5" id="KW-1185">Reference proteome</keyword>
<organism evidence="4 5">
    <name type="scientific">Horticoccus luteus</name>
    <dbReference type="NCBI Taxonomy" id="2862869"/>
    <lineage>
        <taxon>Bacteria</taxon>
        <taxon>Pseudomonadati</taxon>
        <taxon>Verrucomicrobiota</taxon>
        <taxon>Opitutia</taxon>
        <taxon>Opitutales</taxon>
        <taxon>Opitutaceae</taxon>
        <taxon>Horticoccus</taxon>
    </lineage>
</organism>
<feature type="domain" description="Ice-binding protein C-terminal" evidence="3">
    <location>
        <begin position="193"/>
        <end position="216"/>
    </location>
</feature>
<reference evidence="4" key="1">
    <citation type="submission" date="2021-08" db="EMBL/GenBank/DDBJ databases">
        <title>Genome of a novel bacterium of the phylum Verrucomicrobia, Oleiharenicola sp. KSB-15.</title>
        <authorList>
            <person name="Chung J.-H."/>
            <person name="Ahn J.-H."/>
            <person name="Yoon Y."/>
            <person name="Kim D.-Y."/>
            <person name="An S.-H."/>
            <person name="Park I."/>
            <person name="Yeon J."/>
        </authorList>
    </citation>
    <scope>NUCLEOTIDE SEQUENCE</scope>
    <source>
        <strain evidence="4">KSB-15</strain>
    </source>
</reference>
<feature type="transmembrane region" description="Helical" evidence="1">
    <location>
        <begin position="198"/>
        <end position="217"/>
    </location>
</feature>
<sequence length="225" mass="23041">MNSRFLSLFRRSALLALLPLLAIAARAQTVTISFGAGTLYDGSGTMVPAGALVLLVADTNQDDFAAFTAGSSLAVGSYLNGDDQILGRAFTDSDATVAASFASIPLASNPSPGAFTALTTGDRLALVWFPQLDASTLFLSNGDAYGLFSSLSTTADGDPWTVPGAGGTIMINFLTLSVGGEHPETDGHAPLAAIPEPATFTLGLGGIVLLGAALRRFSRQRSAAR</sequence>
<evidence type="ECO:0000313" key="5">
    <source>
        <dbReference type="Proteomes" id="UP000825051"/>
    </source>
</evidence>
<gene>
    <name evidence="4" type="ORF">K0B96_09735</name>
</gene>
<dbReference type="AlphaFoldDB" id="A0A8F9TSR4"/>
<dbReference type="RefSeq" id="WP_220160713.1">
    <property type="nucleotide sequence ID" value="NZ_CP080507.1"/>
</dbReference>
<feature type="chain" id="PRO_5034425289" evidence="2">
    <location>
        <begin position="28"/>
        <end position="225"/>
    </location>
</feature>
<keyword evidence="2" id="KW-0732">Signal</keyword>
<evidence type="ECO:0000259" key="3">
    <source>
        <dbReference type="Pfam" id="PF07589"/>
    </source>
</evidence>
<dbReference type="EMBL" id="CP080507">
    <property type="protein sequence ID" value="QYM77608.1"/>
    <property type="molecule type" value="Genomic_DNA"/>
</dbReference>
<keyword evidence="1" id="KW-0812">Transmembrane</keyword>